<accession>A0ABS2PIA4</accession>
<evidence type="ECO:0000256" key="2">
    <source>
        <dbReference type="SAM" id="Phobius"/>
    </source>
</evidence>
<keyword evidence="2" id="KW-0812">Transmembrane</keyword>
<reference evidence="3 4" key="1">
    <citation type="submission" date="2021-01" db="EMBL/GenBank/DDBJ databases">
        <title>Genomic Encyclopedia of Type Strains, Phase IV (KMG-IV): sequencing the most valuable type-strain genomes for metagenomic binning, comparative biology and taxonomic classification.</title>
        <authorList>
            <person name="Goeker M."/>
        </authorList>
    </citation>
    <scope>NUCLEOTIDE SEQUENCE [LARGE SCALE GENOMIC DNA]</scope>
    <source>
        <strain evidence="3 4">DSM 25540</strain>
    </source>
</reference>
<name>A0ABS2PIA4_9BACL</name>
<protein>
    <submittedName>
        <fullName evidence="3">Uncharacterized protein</fullName>
    </submittedName>
</protein>
<comment type="caution">
    <text evidence="3">The sequence shown here is derived from an EMBL/GenBank/DDBJ whole genome shotgun (WGS) entry which is preliminary data.</text>
</comment>
<gene>
    <name evidence="3" type="ORF">JOD17_004155</name>
</gene>
<evidence type="ECO:0000313" key="3">
    <source>
        <dbReference type="EMBL" id="MBM7635012.1"/>
    </source>
</evidence>
<feature type="region of interest" description="Disordered" evidence="1">
    <location>
        <begin position="160"/>
        <end position="197"/>
    </location>
</feature>
<dbReference type="Proteomes" id="UP000741863">
    <property type="component" value="Unassembled WGS sequence"/>
</dbReference>
<dbReference type="EMBL" id="JAFBEC010000021">
    <property type="protein sequence ID" value="MBM7635012.1"/>
    <property type="molecule type" value="Genomic_DNA"/>
</dbReference>
<evidence type="ECO:0000313" key="4">
    <source>
        <dbReference type="Proteomes" id="UP000741863"/>
    </source>
</evidence>
<evidence type="ECO:0000256" key="1">
    <source>
        <dbReference type="SAM" id="MobiDB-lite"/>
    </source>
</evidence>
<feature type="transmembrane region" description="Helical" evidence="2">
    <location>
        <begin position="7"/>
        <end position="24"/>
    </location>
</feature>
<keyword evidence="2" id="KW-0472">Membrane</keyword>
<keyword evidence="4" id="KW-1185">Reference proteome</keyword>
<feature type="transmembrane region" description="Helical" evidence="2">
    <location>
        <begin position="83"/>
        <end position="104"/>
    </location>
</feature>
<feature type="compositionally biased region" description="Basic and acidic residues" evidence="1">
    <location>
        <begin position="178"/>
        <end position="197"/>
    </location>
</feature>
<sequence>MFDFLDFLRLLMSAFIILPIVSLIREAGYYAVVSMFGATNKQIVIGCGPVLFRFPSIEVRRYFFMFSWCHYDEIKPNHKFWHAFIYASPMLSNIVAAIIVNVLLGLELMPGSETLWNTFLFYTFYFVLFDALPVYMPDGQPTNGRAIWDLFRHDRWYTSDERQKEEHTERTEEQEETIENRDRDERERDDHREPEHT</sequence>
<organism evidence="3 4">
    <name type="scientific">Geomicrobium sediminis</name>
    <dbReference type="NCBI Taxonomy" id="1347788"/>
    <lineage>
        <taxon>Bacteria</taxon>
        <taxon>Bacillati</taxon>
        <taxon>Bacillota</taxon>
        <taxon>Bacilli</taxon>
        <taxon>Bacillales</taxon>
        <taxon>Geomicrobium</taxon>
    </lineage>
</organism>
<keyword evidence="2" id="KW-1133">Transmembrane helix</keyword>
<feature type="compositionally biased region" description="Basic and acidic residues" evidence="1">
    <location>
        <begin position="160"/>
        <end position="171"/>
    </location>
</feature>
<dbReference type="RefSeq" id="WP_204699752.1">
    <property type="nucleotide sequence ID" value="NZ_JAFBEC010000021.1"/>
</dbReference>
<proteinExistence type="predicted"/>
<feature type="transmembrane region" description="Helical" evidence="2">
    <location>
        <begin position="116"/>
        <end position="135"/>
    </location>
</feature>